<feature type="region of interest" description="Disordered" evidence="1">
    <location>
        <begin position="68"/>
        <end position="90"/>
    </location>
</feature>
<proteinExistence type="predicted"/>
<evidence type="ECO:0000313" key="2">
    <source>
        <dbReference type="Proteomes" id="UP000887572"/>
    </source>
</evidence>
<evidence type="ECO:0000256" key="1">
    <source>
        <dbReference type="SAM" id="MobiDB-lite"/>
    </source>
</evidence>
<dbReference type="WBParaSite" id="Gr19_v10_g7853.t1">
    <property type="protein sequence ID" value="Gr19_v10_g7853.t1"/>
    <property type="gene ID" value="Gr19_v10_g7853"/>
</dbReference>
<evidence type="ECO:0000313" key="3">
    <source>
        <dbReference type="WBParaSite" id="Gr19_v10_g7853.t1"/>
    </source>
</evidence>
<dbReference type="Proteomes" id="UP000887572">
    <property type="component" value="Unplaced"/>
</dbReference>
<dbReference type="AlphaFoldDB" id="A0A914I6W5"/>
<name>A0A914I6W5_GLORO</name>
<sequence length="90" mass="10265">MIEWGMDGQKVFGEPLAPIASALKNCRNKKWYNSSKNNGKENETEHPLDSMAIETNFDRLLHSTAIFGHNGKNGRDDHDDDELRKYLSTD</sequence>
<reference evidence="3" key="1">
    <citation type="submission" date="2022-11" db="UniProtKB">
        <authorList>
            <consortium name="WormBaseParasite"/>
        </authorList>
    </citation>
    <scope>IDENTIFICATION</scope>
</reference>
<accession>A0A914I6W5</accession>
<keyword evidence="2" id="KW-1185">Reference proteome</keyword>
<feature type="compositionally biased region" description="Basic and acidic residues" evidence="1">
    <location>
        <begin position="73"/>
        <end position="90"/>
    </location>
</feature>
<protein>
    <submittedName>
        <fullName evidence="3">Uncharacterized protein</fullName>
    </submittedName>
</protein>
<organism evidence="2 3">
    <name type="scientific">Globodera rostochiensis</name>
    <name type="common">Golden nematode worm</name>
    <name type="synonym">Heterodera rostochiensis</name>
    <dbReference type="NCBI Taxonomy" id="31243"/>
    <lineage>
        <taxon>Eukaryota</taxon>
        <taxon>Metazoa</taxon>
        <taxon>Ecdysozoa</taxon>
        <taxon>Nematoda</taxon>
        <taxon>Chromadorea</taxon>
        <taxon>Rhabditida</taxon>
        <taxon>Tylenchina</taxon>
        <taxon>Tylenchomorpha</taxon>
        <taxon>Tylenchoidea</taxon>
        <taxon>Heteroderidae</taxon>
        <taxon>Heteroderinae</taxon>
        <taxon>Globodera</taxon>
    </lineage>
</organism>